<keyword evidence="1" id="KW-0812">Transmembrane</keyword>
<keyword evidence="1" id="KW-0472">Membrane</keyword>
<proteinExistence type="predicted"/>
<evidence type="ECO:0000313" key="3">
    <source>
        <dbReference type="Proteomes" id="UP001386955"/>
    </source>
</evidence>
<dbReference type="Proteomes" id="UP001386955">
    <property type="component" value="Unassembled WGS sequence"/>
</dbReference>
<evidence type="ECO:0000313" key="2">
    <source>
        <dbReference type="EMBL" id="KAK7393440.1"/>
    </source>
</evidence>
<dbReference type="AlphaFoldDB" id="A0AAN9SE49"/>
<gene>
    <name evidence="2" type="ORF">VNO78_21996</name>
</gene>
<keyword evidence="1" id="KW-1133">Transmembrane helix</keyword>
<organism evidence="2 3">
    <name type="scientific">Psophocarpus tetragonolobus</name>
    <name type="common">Winged bean</name>
    <name type="synonym">Dolichos tetragonolobus</name>
    <dbReference type="NCBI Taxonomy" id="3891"/>
    <lineage>
        <taxon>Eukaryota</taxon>
        <taxon>Viridiplantae</taxon>
        <taxon>Streptophyta</taxon>
        <taxon>Embryophyta</taxon>
        <taxon>Tracheophyta</taxon>
        <taxon>Spermatophyta</taxon>
        <taxon>Magnoliopsida</taxon>
        <taxon>eudicotyledons</taxon>
        <taxon>Gunneridae</taxon>
        <taxon>Pentapetalae</taxon>
        <taxon>rosids</taxon>
        <taxon>fabids</taxon>
        <taxon>Fabales</taxon>
        <taxon>Fabaceae</taxon>
        <taxon>Papilionoideae</taxon>
        <taxon>50 kb inversion clade</taxon>
        <taxon>NPAAA clade</taxon>
        <taxon>indigoferoid/millettioid clade</taxon>
        <taxon>Phaseoleae</taxon>
        <taxon>Psophocarpus</taxon>
    </lineage>
</organism>
<sequence>MLKFGAHLVQFPLLHPLQHCLFHPFDVRSILSALWPGGILSTNASGPSHAILHVLQIELILILNIAQLILSININY</sequence>
<protein>
    <submittedName>
        <fullName evidence="2">Uncharacterized protein</fullName>
    </submittedName>
</protein>
<accession>A0AAN9SE49</accession>
<evidence type="ECO:0000256" key="1">
    <source>
        <dbReference type="SAM" id="Phobius"/>
    </source>
</evidence>
<name>A0AAN9SE49_PSOTE</name>
<feature type="transmembrane region" description="Helical" evidence="1">
    <location>
        <begin position="50"/>
        <end position="70"/>
    </location>
</feature>
<comment type="caution">
    <text evidence="2">The sequence shown here is derived from an EMBL/GenBank/DDBJ whole genome shotgun (WGS) entry which is preliminary data.</text>
</comment>
<reference evidence="2 3" key="1">
    <citation type="submission" date="2024-01" db="EMBL/GenBank/DDBJ databases">
        <title>The genomes of 5 underutilized Papilionoideae crops provide insights into root nodulation and disease resistanc.</title>
        <authorList>
            <person name="Jiang F."/>
        </authorList>
    </citation>
    <scope>NUCLEOTIDE SEQUENCE [LARGE SCALE GENOMIC DNA]</scope>
    <source>
        <strain evidence="2">DUOXIRENSHENG_FW03</strain>
        <tissue evidence="2">Leaves</tissue>
    </source>
</reference>
<dbReference type="EMBL" id="JAYMYS010000005">
    <property type="protein sequence ID" value="KAK7393440.1"/>
    <property type="molecule type" value="Genomic_DNA"/>
</dbReference>
<keyword evidence="3" id="KW-1185">Reference proteome</keyword>